<proteinExistence type="predicted"/>
<dbReference type="Proteomes" id="UP000006906">
    <property type="component" value="Chromosome 8"/>
</dbReference>
<evidence type="ECO:0000313" key="2">
    <source>
        <dbReference type="EMBL" id="PNW80231.1"/>
    </source>
</evidence>
<keyword evidence="3" id="KW-1185">Reference proteome</keyword>
<dbReference type="OrthoDB" id="10251809at2759"/>
<evidence type="ECO:0008006" key="4">
    <source>
        <dbReference type="Google" id="ProtNLM"/>
    </source>
</evidence>
<dbReference type="CDD" id="cd00063">
    <property type="entry name" value="FN3"/>
    <property type="match status" value="1"/>
</dbReference>
<evidence type="ECO:0000256" key="1">
    <source>
        <dbReference type="SAM" id="Coils"/>
    </source>
</evidence>
<dbReference type="InterPro" id="IPR036116">
    <property type="entry name" value="FN3_sf"/>
</dbReference>
<name>A0A2K3DI75_CHLRE</name>
<dbReference type="Gramene" id="PNW80231">
    <property type="protein sequence ID" value="PNW80231"/>
    <property type="gene ID" value="CHLRE_08g383101v5"/>
</dbReference>
<dbReference type="KEGG" id="cre:CHLRE_08g383101v5"/>
<protein>
    <recommendedName>
        <fullName evidence="4">Fibronectin type-III domain-containing protein</fullName>
    </recommendedName>
</protein>
<accession>A0A2K3DI75</accession>
<evidence type="ECO:0000313" key="3">
    <source>
        <dbReference type="Proteomes" id="UP000006906"/>
    </source>
</evidence>
<feature type="coiled-coil region" evidence="1">
    <location>
        <begin position="15"/>
        <end position="116"/>
    </location>
</feature>
<dbReference type="AlphaFoldDB" id="A0A2K3DI75"/>
<dbReference type="EMBL" id="CM008969">
    <property type="protein sequence ID" value="PNW80231.1"/>
    <property type="molecule type" value="Genomic_DNA"/>
</dbReference>
<reference evidence="2 3" key="1">
    <citation type="journal article" date="2007" name="Science">
        <title>The Chlamydomonas genome reveals the evolution of key animal and plant functions.</title>
        <authorList>
            <person name="Merchant S.S."/>
            <person name="Prochnik S.E."/>
            <person name="Vallon O."/>
            <person name="Harris E.H."/>
            <person name="Karpowicz S.J."/>
            <person name="Witman G.B."/>
            <person name="Terry A."/>
            <person name="Salamov A."/>
            <person name="Fritz-Laylin L.K."/>
            <person name="Marechal-Drouard L."/>
            <person name="Marshall W.F."/>
            <person name="Qu L.H."/>
            <person name="Nelson D.R."/>
            <person name="Sanderfoot A.A."/>
            <person name="Spalding M.H."/>
            <person name="Kapitonov V.V."/>
            <person name="Ren Q."/>
            <person name="Ferris P."/>
            <person name="Lindquist E."/>
            <person name="Shapiro H."/>
            <person name="Lucas S.M."/>
            <person name="Grimwood J."/>
            <person name="Schmutz J."/>
            <person name="Cardol P."/>
            <person name="Cerutti H."/>
            <person name="Chanfreau G."/>
            <person name="Chen C.L."/>
            <person name="Cognat V."/>
            <person name="Croft M.T."/>
            <person name="Dent R."/>
            <person name="Dutcher S."/>
            <person name="Fernandez E."/>
            <person name="Fukuzawa H."/>
            <person name="Gonzalez-Ballester D."/>
            <person name="Gonzalez-Halphen D."/>
            <person name="Hallmann A."/>
            <person name="Hanikenne M."/>
            <person name="Hippler M."/>
            <person name="Inwood W."/>
            <person name="Jabbari K."/>
            <person name="Kalanon M."/>
            <person name="Kuras R."/>
            <person name="Lefebvre P.A."/>
            <person name="Lemaire S.D."/>
            <person name="Lobanov A.V."/>
            <person name="Lohr M."/>
            <person name="Manuell A."/>
            <person name="Meier I."/>
            <person name="Mets L."/>
            <person name="Mittag M."/>
            <person name="Mittelmeier T."/>
            <person name="Moroney J.V."/>
            <person name="Moseley J."/>
            <person name="Napoli C."/>
            <person name="Nedelcu A.M."/>
            <person name="Niyogi K."/>
            <person name="Novoselov S.V."/>
            <person name="Paulsen I.T."/>
            <person name="Pazour G."/>
            <person name="Purton S."/>
            <person name="Ral J.P."/>
            <person name="Riano-Pachon D.M."/>
            <person name="Riekhof W."/>
            <person name="Rymarquis L."/>
            <person name="Schroda M."/>
            <person name="Stern D."/>
            <person name="Umen J."/>
            <person name="Willows R."/>
            <person name="Wilson N."/>
            <person name="Zimmer S.L."/>
            <person name="Allmer J."/>
            <person name="Balk J."/>
            <person name="Bisova K."/>
            <person name="Chen C.J."/>
            <person name="Elias M."/>
            <person name="Gendler K."/>
            <person name="Hauser C."/>
            <person name="Lamb M.R."/>
            <person name="Ledford H."/>
            <person name="Long J.C."/>
            <person name="Minagawa J."/>
            <person name="Page M.D."/>
            <person name="Pan J."/>
            <person name="Pootakham W."/>
            <person name="Roje S."/>
            <person name="Rose A."/>
            <person name="Stahlberg E."/>
            <person name="Terauchi A.M."/>
            <person name="Yang P."/>
            <person name="Ball S."/>
            <person name="Bowler C."/>
            <person name="Dieckmann C.L."/>
            <person name="Gladyshev V.N."/>
            <person name="Green P."/>
            <person name="Jorgensen R."/>
            <person name="Mayfield S."/>
            <person name="Mueller-Roeber B."/>
            <person name="Rajamani S."/>
            <person name="Sayre R.T."/>
            <person name="Brokstein P."/>
            <person name="Dubchak I."/>
            <person name="Goodstein D."/>
            <person name="Hornick L."/>
            <person name="Huang Y.W."/>
            <person name="Jhaveri J."/>
            <person name="Luo Y."/>
            <person name="Martinez D."/>
            <person name="Ngau W.C."/>
            <person name="Otillar B."/>
            <person name="Poliakov A."/>
            <person name="Porter A."/>
            <person name="Szajkowski L."/>
            <person name="Werner G."/>
            <person name="Zhou K."/>
            <person name="Grigoriev I.V."/>
            <person name="Rokhsar D.S."/>
            <person name="Grossman A.R."/>
        </authorList>
    </citation>
    <scope>NUCLEOTIDE SEQUENCE [LARGE SCALE GENOMIC DNA]</scope>
    <source>
        <strain evidence="3">CC-503</strain>
    </source>
</reference>
<sequence>MAPKKEEKKQVDPVEAKFQEEIKQLEQAKNDLQLEHTFLLDKFRQLKAENDRLRGEIDGMKGRLTHAADDYADILEHRQEQIKAEEAKLRGLQSNVEKLELDVGRAEEEIRQLKEANGHQGRESRFRVTGLKSNTEYIMCVKALYDDGSFLWSESKAYRTLA</sequence>
<dbReference type="GeneID" id="66054530"/>
<organism evidence="2 3">
    <name type="scientific">Chlamydomonas reinhardtii</name>
    <name type="common">Chlamydomonas smithii</name>
    <dbReference type="NCBI Taxonomy" id="3055"/>
    <lineage>
        <taxon>Eukaryota</taxon>
        <taxon>Viridiplantae</taxon>
        <taxon>Chlorophyta</taxon>
        <taxon>core chlorophytes</taxon>
        <taxon>Chlorophyceae</taxon>
        <taxon>CS clade</taxon>
        <taxon>Chlamydomonadales</taxon>
        <taxon>Chlamydomonadaceae</taxon>
        <taxon>Chlamydomonas</taxon>
    </lineage>
</organism>
<dbReference type="RefSeq" id="XP_042922315.1">
    <property type="nucleotide sequence ID" value="XM_043065314.1"/>
</dbReference>
<gene>
    <name evidence="2" type="ORF">CHLRE_08g383101v5</name>
</gene>
<dbReference type="InterPro" id="IPR013783">
    <property type="entry name" value="Ig-like_fold"/>
</dbReference>
<keyword evidence="1" id="KW-0175">Coiled coil</keyword>
<dbReference type="InParanoid" id="A0A2K3DI75"/>
<dbReference type="SUPFAM" id="SSF49265">
    <property type="entry name" value="Fibronectin type III"/>
    <property type="match status" value="1"/>
</dbReference>
<dbReference type="InterPro" id="IPR003961">
    <property type="entry name" value="FN3_dom"/>
</dbReference>
<dbReference type="STRING" id="3055.A0A2K3DI75"/>
<dbReference type="Gene3D" id="2.60.40.10">
    <property type="entry name" value="Immunoglobulins"/>
    <property type="match status" value="1"/>
</dbReference>